<evidence type="ECO:0000259" key="2">
    <source>
        <dbReference type="Pfam" id="PF00134"/>
    </source>
</evidence>
<dbReference type="Pfam" id="PF00134">
    <property type="entry name" value="Cyclin_N"/>
    <property type="match status" value="1"/>
</dbReference>
<dbReference type="GO" id="GO:0006357">
    <property type="term" value="P:regulation of transcription by RNA polymerase II"/>
    <property type="evidence" value="ECO:0007669"/>
    <property type="project" value="InterPro"/>
</dbReference>
<reference evidence="3" key="1">
    <citation type="journal article" date="2020" name="bioRxiv">
        <title>Comparative genomics of Chlamydomonas.</title>
        <authorList>
            <person name="Craig R.J."/>
            <person name="Hasan A.R."/>
            <person name="Ness R.W."/>
            <person name="Keightley P.D."/>
        </authorList>
    </citation>
    <scope>NUCLEOTIDE SEQUENCE</scope>
    <source>
        <strain evidence="3">CCAP 11/70</strain>
    </source>
</reference>
<accession>A0A835XEY5</accession>
<dbReference type="AlphaFoldDB" id="A0A835XEY5"/>
<dbReference type="InterPro" id="IPR006671">
    <property type="entry name" value="Cyclin_N"/>
</dbReference>
<dbReference type="InterPro" id="IPR043198">
    <property type="entry name" value="Cyclin/Ssn8"/>
</dbReference>
<proteinExistence type="predicted"/>
<organism evidence="3 4">
    <name type="scientific">Edaphochlamys debaryana</name>
    <dbReference type="NCBI Taxonomy" id="47281"/>
    <lineage>
        <taxon>Eukaryota</taxon>
        <taxon>Viridiplantae</taxon>
        <taxon>Chlorophyta</taxon>
        <taxon>core chlorophytes</taxon>
        <taxon>Chlorophyceae</taxon>
        <taxon>CS clade</taxon>
        <taxon>Chlamydomonadales</taxon>
        <taxon>Chlamydomonadales incertae sedis</taxon>
        <taxon>Edaphochlamys</taxon>
    </lineage>
</organism>
<feature type="compositionally biased region" description="Low complexity" evidence="1">
    <location>
        <begin position="217"/>
        <end position="232"/>
    </location>
</feature>
<dbReference type="Proteomes" id="UP000612055">
    <property type="component" value="Unassembled WGS sequence"/>
</dbReference>
<dbReference type="SUPFAM" id="SSF47954">
    <property type="entry name" value="Cyclin-like"/>
    <property type="match status" value="2"/>
</dbReference>
<comment type="caution">
    <text evidence="3">The sequence shown here is derived from an EMBL/GenBank/DDBJ whole genome shotgun (WGS) entry which is preliminary data.</text>
</comment>
<dbReference type="GO" id="GO:0016538">
    <property type="term" value="F:cyclin-dependent protein serine/threonine kinase regulator activity"/>
    <property type="evidence" value="ECO:0007669"/>
    <property type="project" value="InterPro"/>
</dbReference>
<evidence type="ECO:0000313" key="3">
    <source>
        <dbReference type="EMBL" id="KAG2482461.1"/>
    </source>
</evidence>
<feature type="compositionally biased region" description="Low complexity" evidence="1">
    <location>
        <begin position="285"/>
        <end position="296"/>
    </location>
</feature>
<feature type="region of interest" description="Disordered" evidence="1">
    <location>
        <begin position="436"/>
        <end position="467"/>
    </location>
</feature>
<dbReference type="OrthoDB" id="10264655at2759"/>
<keyword evidence="4" id="KW-1185">Reference proteome</keyword>
<dbReference type="Gene3D" id="1.10.472.10">
    <property type="entry name" value="Cyclin-like"/>
    <property type="match status" value="2"/>
</dbReference>
<name>A0A835XEY5_9CHLO</name>
<dbReference type="PANTHER" id="PTHR10026">
    <property type="entry name" value="CYCLIN"/>
    <property type="match status" value="1"/>
</dbReference>
<feature type="domain" description="Cyclin N-terminal" evidence="2">
    <location>
        <begin position="1"/>
        <end position="89"/>
    </location>
</feature>
<feature type="region of interest" description="Disordered" evidence="1">
    <location>
        <begin position="350"/>
        <end position="369"/>
    </location>
</feature>
<gene>
    <name evidence="3" type="ORF">HYH03_018607</name>
</gene>
<evidence type="ECO:0000256" key="1">
    <source>
        <dbReference type="SAM" id="MobiDB-lite"/>
    </source>
</evidence>
<sequence length="490" mass="51205">MTYINRFFLTRSITKNDRYLVVGGALLLASKVQESPRSVQDVAYVLLHLKNANKQSPQYVPDQATLEQFKEGAMLAEQAMLFSLNFNLNVETHVTLSRRLLEPLGLWALGNTPPPGEEEAYALKKSLSNAMIFFLNDSCLTSLSLQYSSGKVAPVALIMAAKRIAQARFSNKPVPPELQRVLTLAADGDWFHSHEVTQEEANDIESQVLELYATAPAQPTQRQQHTAQQGPAGSSPAEAVPQAGASLTSAPKPVGCPTLAGGRHERQPTVGLPTSAPQGDEPQRSAAACGGLAGSSVQPPLAPESSAVPSRVLPQSESSAPVDAQPVACAAEGPRAGCCSTAAALGGFSPATLDPQRRGTVGKRMSDGEDCDQVTSELHAVSEPECEPRGNGDGCMGDATCPFVDEDAGRCSPNGLTSGDASGSGCIHADGQPEVASAAPSVSLDGPAVCSSPQLRAKRSRPEEAAAQLVGGAVPPVKTRRLEATACMLP</sequence>
<dbReference type="InterPro" id="IPR036915">
    <property type="entry name" value="Cyclin-like_sf"/>
</dbReference>
<protein>
    <recommendedName>
        <fullName evidence="2">Cyclin N-terminal domain-containing protein</fullName>
    </recommendedName>
</protein>
<feature type="region of interest" description="Disordered" evidence="1">
    <location>
        <begin position="217"/>
        <end position="319"/>
    </location>
</feature>
<dbReference type="EMBL" id="JAEHOE010000221">
    <property type="protein sequence ID" value="KAG2482461.1"/>
    <property type="molecule type" value="Genomic_DNA"/>
</dbReference>
<evidence type="ECO:0000313" key="4">
    <source>
        <dbReference type="Proteomes" id="UP000612055"/>
    </source>
</evidence>